<dbReference type="InterPro" id="IPR036938">
    <property type="entry name" value="PAP2/HPO_sf"/>
</dbReference>
<name>D1C709_SPHTD</name>
<reference evidence="4" key="1">
    <citation type="submission" date="2009-11" db="EMBL/GenBank/DDBJ databases">
        <title>The complete chromosome 1 of Sphaerobacter thermophilus DSM 20745.</title>
        <authorList>
            <person name="Lucas S."/>
            <person name="Copeland A."/>
            <person name="Lapidus A."/>
            <person name="Glavina del Rio T."/>
            <person name="Dalin E."/>
            <person name="Tice H."/>
            <person name="Bruce D."/>
            <person name="Goodwin L."/>
            <person name="Pitluck S."/>
            <person name="Kyrpides N."/>
            <person name="Mavromatis K."/>
            <person name="Ivanova N."/>
            <person name="Mikhailova N."/>
            <person name="LaButti K.M."/>
            <person name="Clum A."/>
            <person name="Sun H.I."/>
            <person name="Brettin T."/>
            <person name="Detter J.C."/>
            <person name="Han C."/>
            <person name="Larimer F."/>
            <person name="Land M."/>
            <person name="Hauser L."/>
            <person name="Markowitz V."/>
            <person name="Cheng J.F."/>
            <person name="Hugenholtz P."/>
            <person name="Woyke T."/>
            <person name="Wu D."/>
            <person name="Steenblock K."/>
            <person name="Schneider S."/>
            <person name="Pukall R."/>
            <person name="Goeker M."/>
            <person name="Klenk H.P."/>
            <person name="Eisen J.A."/>
        </authorList>
    </citation>
    <scope>NUCLEOTIDE SEQUENCE [LARGE SCALE GENOMIC DNA]</scope>
    <source>
        <strain evidence="4">ATCC 49802 / DSM 20745 / S 6022</strain>
    </source>
</reference>
<evidence type="ECO:0000256" key="1">
    <source>
        <dbReference type="SAM" id="Phobius"/>
    </source>
</evidence>
<dbReference type="Proteomes" id="UP000002027">
    <property type="component" value="Chromosome 1"/>
</dbReference>
<dbReference type="CDD" id="cd03392">
    <property type="entry name" value="PAP2_like_2"/>
    <property type="match status" value="1"/>
</dbReference>
<keyword evidence="1" id="KW-0472">Membrane</keyword>
<dbReference type="SMART" id="SM00014">
    <property type="entry name" value="acidPPc"/>
    <property type="match status" value="1"/>
</dbReference>
<feature type="transmembrane region" description="Helical" evidence="1">
    <location>
        <begin position="183"/>
        <end position="202"/>
    </location>
</feature>
<dbReference type="PANTHER" id="PTHR14969">
    <property type="entry name" value="SPHINGOSINE-1-PHOSPHATE PHOSPHOHYDROLASE"/>
    <property type="match status" value="1"/>
</dbReference>
<dbReference type="KEGG" id="sti:Sthe_0331"/>
<dbReference type="SUPFAM" id="SSF48317">
    <property type="entry name" value="Acid phosphatase/Vanadium-dependent haloperoxidase"/>
    <property type="match status" value="1"/>
</dbReference>
<gene>
    <name evidence="3" type="ordered locus">Sthe_0331</name>
</gene>
<dbReference type="Pfam" id="PF01569">
    <property type="entry name" value="PAP2"/>
    <property type="match status" value="1"/>
</dbReference>
<dbReference type="EMBL" id="CP001823">
    <property type="protein sequence ID" value="ACZ37770.1"/>
    <property type="molecule type" value="Genomic_DNA"/>
</dbReference>
<proteinExistence type="predicted"/>
<dbReference type="eggNOG" id="COG0671">
    <property type="taxonomic scope" value="Bacteria"/>
</dbReference>
<dbReference type="Gene3D" id="1.20.144.10">
    <property type="entry name" value="Phosphatidic acid phosphatase type 2/haloperoxidase"/>
    <property type="match status" value="1"/>
</dbReference>
<feature type="transmembrane region" description="Helical" evidence="1">
    <location>
        <begin position="214"/>
        <end position="235"/>
    </location>
</feature>
<evidence type="ECO:0000259" key="2">
    <source>
        <dbReference type="SMART" id="SM00014"/>
    </source>
</evidence>
<feature type="domain" description="Phosphatidic acid phosphatase type 2/haloperoxidase" evidence="2">
    <location>
        <begin position="116"/>
        <end position="229"/>
    </location>
</feature>
<keyword evidence="1" id="KW-1133">Transmembrane helix</keyword>
<keyword evidence="1" id="KW-0812">Transmembrane</keyword>
<feature type="transmembrane region" description="Helical" evidence="1">
    <location>
        <begin position="35"/>
        <end position="54"/>
    </location>
</feature>
<dbReference type="RefSeq" id="WP_012870818.1">
    <property type="nucleotide sequence ID" value="NC_013523.1"/>
</dbReference>
<evidence type="ECO:0000313" key="4">
    <source>
        <dbReference type="Proteomes" id="UP000002027"/>
    </source>
</evidence>
<feature type="transmembrane region" description="Helical" evidence="1">
    <location>
        <begin position="115"/>
        <end position="134"/>
    </location>
</feature>
<dbReference type="OrthoDB" id="9789113at2"/>
<dbReference type="AlphaFoldDB" id="D1C709"/>
<dbReference type="STRING" id="479434.Sthe_0331"/>
<keyword evidence="4" id="KW-1185">Reference proteome</keyword>
<dbReference type="InParanoid" id="D1C709"/>
<feature type="transmembrane region" description="Helical" evidence="1">
    <location>
        <begin position="90"/>
        <end position="108"/>
    </location>
</feature>
<evidence type="ECO:0000313" key="3">
    <source>
        <dbReference type="EMBL" id="ACZ37770.1"/>
    </source>
</evidence>
<sequence>MADLIEHASDVADEAARRAHRAVVPGRVQRRRGRFFLLASAIALVGYLSLMVVVRANKSLQADVAATMRIQRTQHPMLVRAMSAVSWFGFRPQSLILPATAIAGAWLLRFRTEALFLIAAWGASFLSFTTKLFVQRPRPDGELFRVVEANIRDSSFPSGHTLHYVAFWGFFSYLIFTKVRNGVVRWVTTGFIATMAALVGPSRVYLGHHWLTDVLASYLLGLAYLLGLVTVYRWVRSWLHADNGQDG</sequence>
<dbReference type="FunCoup" id="D1C709">
    <property type="interactions" value="194"/>
</dbReference>
<protein>
    <submittedName>
        <fullName evidence="3">Phosphoesterase PA-phosphatase related protein</fullName>
    </submittedName>
</protein>
<organism evidence="3 4">
    <name type="scientific">Sphaerobacter thermophilus (strain ATCC 49802 / DSM 20745 / KCCM 41009 / NCIMB 13125 / S 6022)</name>
    <dbReference type="NCBI Taxonomy" id="479434"/>
    <lineage>
        <taxon>Bacteria</taxon>
        <taxon>Pseudomonadati</taxon>
        <taxon>Thermomicrobiota</taxon>
        <taxon>Thermomicrobia</taxon>
        <taxon>Sphaerobacterales</taxon>
        <taxon>Sphaerobacterineae</taxon>
        <taxon>Sphaerobacteraceae</taxon>
        <taxon>Sphaerobacter</taxon>
    </lineage>
</organism>
<reference evidence="3 4" key="2">
    <citation type="journal article" date="2010" name="Stand. Genomic Sci.">
        <title>Complete genome sequence of Desulfohalobium retbaense type strain (HR(100)).</title>
        <authorList>
            <person name="Spring S."/>
            <person name="Nolan M."/>
            <person name="Lapidus A."/>
            <person name="Glavina Del Rio T."/>
            <person name="Copeland A."/>
            <person name="Tice H."/>
            <person name="Cheng J.F."/>
            <person name="Lucas S."/>
            <person name="Land M."/>
            <person name="Chen F."/>
            <person name="Bruce D."/>
            <person name="Goodwin L."/>
            <person name="Pitluck S."/>
            <person name="Ivanova N."/>
            <person name="Mavromatis K."/>
            <person name="Mikhailova N."/>
            <person name="Pati A."/>
            <person name="Chen A."/>
            <person name="Palaniappan K."/>
            <person name="Hauser L."/>
            <person name="Chang Y.J."/>
            <person name="Jeffries C.D."/>
            <person name="Munk C."/>
            <person name="Kiss H."/>
            <person name="Chain P."/>
            <person name="Han C."/>
            <person name="Brettin T."/>
            <person name="Detter J.C."/>
            <person name="Schuler E."/>
            <person name="Goker M."/>
            <person name="Rohde M."/>
            <person name="Bristow J."/>
            <person name="Eisen J.A."/>
            <person name="Markowitz V."/>
            <person name="Hugenholtz P."/>
            <person name="Kyrpides N.C."/>
            <person name="Klenk H.P."/>
        </authorList>
    </citation>
    <scope>NUCLEOTIDE SEQUENCE [LARGE SCALE GENOMIC DNA]</scope>
    <source>
        <strain evidence="4">ATCC 49802 / DSM 20745 / S 6022</strain>
    </source>
</reference>
<dbReference type="InterPro" id="IPR000326">
    <property type="entry name" value="PAP2/HPO"/>
</dbReference>
<feature type="transmembrane region" description="Helical" evidence="1">
    <location>
        <begin position="154"/>
        <end position="176"/>
    </location>
</feature>
<dbReference type="HOGENOM" id="CLU_072573_3_3_0"/>
<dbReference type="PANTHER" id="PTHR14969:SF13">
    <property type="entry name" value="AT30094P"/>
    <property type="match status" value="1"/>
</dbReference>
<accession>D1C709</accession>